<sequence>MPEALAKETVLAPVDILLVGVGGQGTILATKVLARAARAAGYDIKVSEIHGMAQRGGSVVTQVRLGEKVHSPLVEAADVIVAFEQLEGLRWLSGLKPGGVMIVNSQIIFPVPVLAGAAQYPADIPDLLARRAPGTVVLDALQTALQCGNAKAANVVLLGALARRLPIPAELWADALAAVVPARFLAVNRAAFQAGYNK</sequence>
<evidence type="ECO:0000313" key="4">
    <source>
        <dbReference type="Proteomes" id="UP000078532"/>
    </source>
</evidence>
<reference evidence="3 4" key="1">
    <citation type="submission" date="2016-04" db="EMBL/GenBank/DDBJ databases">
        <authorList>
            <person name="Evans L.H."/>
            <person name="Alamgir A."/>
            <person name="Owens N."/>
            <person name="Weber N.D."/>
            <person name="Virtaneva K."/>
            <person name="Barbian K."/>
            <person name="Babar A."/>
            <person name="Rosenke K."/>
        </authorList>
    </citation>
    <scope>NUCLEOTIDE SEQUENCE [LARGE SCALE GENOMIC DNA]</scope>
    <source>
        <strain evidence="3 4">LMa1</strain>
    </source>
</reference>
<dbReference type="InterPro" id="IPR019752">
    <property type="entry name" value="Pyrv/ketoisovalerate_OxRed_cat"/>
</dbReference>
<dbReference type="InterPro" id="IPR052198">
    <property type="entry name" value="IorB_Oxidoreductase"/>
</dbReference>
<proteinExistence type="predicted"/>
<keyword evidence="3" id="KW-0670">Pyruvate</keyword>
<evidence type="ECO:0000256" key="1">
    <source>
        <dbReference type="ARBA" id="ARBA00023002"/>
    </source>
</evidence>
<dbReference type="PANTHER" id="PTHR43854">
    <property type="entry name" value="INDOLEPYRUVATE OXIDOREDUCTASE SUBUNIT IORB"/>
    <property type="match status" value="1"/>
</dbReference>
<dbReference type="Proteomes" id="UP000078532">
    <property type="component" value="Unassembled WGS sequence"/>
</dbReference>
<accession>A0A1B7LBC7</accession>
<evidence type="ECO:0000259" key="2">
    <source>
        <dbReference type="Pfam" id="PF01558"/>
    </source>
</evidence>
<name>A0A1B7LBC7_9FIRM</name>
<dbReference type="STRING" id="1838280.A6M21_14940"/>
<dbReference type="SUPFAM" id="SSF53323">
    <property type="entry name" value="Pyruvate-ferredoxin oxidoreductase, PFOR, domain III"/>
    <property type="match status" value="1"/>
</dbReference>
<gene>
    <name evidence="3" type="ORF">A6M21_14940</name>
</gene>
<dbReference type="GO" id="GO:0016903">
    <property type="term" value="F:oxidoreductase activity, acting on the aldehyde or oxo group of donors"/>
    <property type="evidence" value="ECO:0007669"/>
    <property type="project" value="InterPro"/>
</dbReference>
<dbReference type="OrthoDB" id="9789125at2"/>
<organism evidence="3 4">
    <name type="scientific">Desulfotomaculum copahuensis</name>
    <dbReference type="NCBI Taxonomy" id="1838280"/>
    <lineage>
        <taxon>Bacteria</taxon>
        <taxon>Bacillati</taxon>
        <taxon>Bacillota</taxon>
        <taxon>Clostridia</taxon>
        <taxon>Eubacteriales</taxon>
        <taxon>Desulfotomaculaceae</taxon>
        <taxon>Desulfotomaculum</taxon>
    </lineage>
</organism>
<dbReference type="InterPro" id="IPR002869">
    <property type="entry name" value="Pyrv_flavodox_OxRed_cen"/>
</dbReference>
<dbReference type="RefSeq" id="WP_066670821.1">
    <property type="nucleotide sequence ID" value="NZ_LYVF01000192.1"/>
</dbReference>
<feature type="domain" description="Pyruvate/ketoisovalerate oxidoreductase catalytic" evidence="2">
    <location>
        <begin position="22"/>
        <end position="197"/>
    </location>
</feature>
<dbReference type="AlphaFoldDB" id="A0A1B7LBC7"/>
<dbReference type="Gene3D" id="3.40.920.10">
    <property type="entry name" value="Pyruvate-ferredoxin oxidoreductase, PFOR, domain III"/>
    <property type="match status" value="1"/>
</dbReference>
<comment type="caution">
    <text evidence="3">The sequence shown here is derived from an EMBL/GenBank/DDBJ whole genome shotgun (WGS) entry which is preliminary data.</text>
</comment>
<dbReference type="PANTHER" id="PTHR43854:SF1">
    <property type="entry name" value="INDOLEPYRUVATE OXIDOREDUCTASE SUBUNIT IORB"/>
    <property type="match status" value="1"/>
</dbReference>
<dbReference type="EMBL" id="LYVF01000192">
    <property type="protein sequence ID" value="OAT79749.1"/>
    <property type="molecule type" value="Genomic_DNA"/>
</dbReference>
<dbReference type="Pfam" id="PF01558">
    <property type="entry name" value="POR"/>
    <property type="match status" value="1"/>
</dbReference>
<evidence type="ECO:0000313" key="3">
    <source>
        <dbReference type="EMBL" id="OAT79749.1"/>
    </source>
</evidence>
<keyword evidence="1" id="KW-0560">Oxidoreductase</keyword>
<protein>
    <submittedName>
        <fullName evidence="3">Indolepyruvate oxidoreductase subunit beta</fullName>
    </submittedName>
</protein>
<keyword evidence="4" id="KW-1185">Reference proteome</keyword>
<dbReference type="NCBIfam" id="NF005325">
    <property type="entry name" value="PRK06853.1-5"/>
    <property type="match status" value="1"/>
</dbReference>